<feature type="region of interest" description="Disordered" evidence="1">
    <location>
        <begin position="1"/>
        <end position="31"/>
    </location>
</feature>
<organism evidence="2 3">
    <name type="scientific">Eleusine coracana subsp. coracana</name>
    <dbReference type="NCBI Taxonomy" id="191504"/>
    <lineage>
        <taxon>Eukaryota</taxon>
        <taxon>Viridiplantae</taxon>
        <taxon>Streptophyta</taxon>
        <taxon>Embryophyta</taxon>
        <taxon>Tracheophyta</taxon>
        <taxon>Spermatophyta</taxon>
        <taxon>Magnoliopsida</taxon>
        <taxon>Liliopsida</taxon>
        <taxon>Poales</taxon>
        <taxon>Poaceae</taxon>
        <taxon>PACMAD clade</taxon>
        <taxon>Chloridoideae</taxon>
        <taxon>Cynodonteae</taxon>
        <taxon>Eleusininae</taxon>
        <taxon>Eleusine</taxon>
    </lineage>
</organism>
<evidence type="ECO:0000256" key="1">
    <source>
        <dbReference type="SAM" id="MobiDB-lite"/>
    </source>
</evidence>
<comment type="caution">
    <text evidence="2">The sequence shown here is derived from an EMBL/GenBank/DDBJ whole genome shotgun (WGS) entry which is preliminary data.</text>
</comment>
<evidence type="ECO:0000313" key="3">
    <source>
        <dbReference type="Proteomes" id="UP001054889"/>
    </source>
</evidence>
<protein>
    <submittedName>
        <fullName evidence="2">Uncharacterized protein</fullName>
    </submittedName>
</protein>
<reference evidence="2" key="2">
    <citation type="submission" date="2021-12" db="EMBL/GenBank/DDBJ databases">
        <title>Resequencing data analysis of finger millet.</title>
        <authorList>
            <person name="Hatakeyama M."/>
            <person name="Aluri S."/>
            <person name="Balachadran M.T."/>
            <person name="Sivarajan S.R."/>
            <person name="Poveda L."/>
            <person name="Shimizu-Inatsugi R."/>
            <person name="Schlapbach R."/>
            <person name="Sreeman S.M."/>
            <person name="Shimizu K.K."/>
        </authorList>
    </citation>
    <scope>NUCLEOTIDE SEQUENCE</scope>
</reference>
<feature type="compositionally biased region" description="Basic and acidic residues" evidence="1">
    <location>
        <begin position="1"/>
        <end position="13"/>
    </location>
</feature>
<sequence length="81" mass="8537">MAELASRRMEAVRRHLLPPTPPPPVLSPNPSSSIAVLDPCPVIIGGMVLDIHAKPSVPPQPGTTVPGMVTLFSSSHSLLRL</sequence>
<gene>
    <name evidence="2" type="primary">gb02065</name>
    <name evidence="2" type="ORF">PR202_gb02065</name>
</gene>
<feature type="compositionally biased region" description="Pro residues" evidence="1">
    <location>
        <begin position="18"/>
        <end position="27"/>
    </location>
</feature>
<reference evidence="2" key="1">
    <citation type="journal article" date="2018" name="DNA Res.">
        <title>Multiple hybrid de novo genome assembly of finger millet, an orphan allotetraploid crop.</title>
        <authorList>
            <person name="Hatakeyama M."/>
            <person name="Aluri S."/>
            <person name="Balachadran M.T."/>
            <person name="Sivarajan S.R."/>
            <person name="Patrignani A."/>
            <person name="Gruter S."/>
            <person name="Poveda L."/>
            <person name="Shimizu-Inatsugi R."/>
            <person name="Baeten J."/>
            <person name="Francoijs K.J."/>
            <person name="Nataraja K.N."/>
            <person name="Reddy Y.A.N."/>
            <person name="Phadnis S."/>
            <person name="Ravikumar R.L."/>
            <person name="Schlapbach R."/>
            <person name="Sreeman S.M."/>
            <person name="Shimizu K.K."/>
        </authorList>
    </citation>
    <scope>NUCLEOTIDE SEQUENCE</scope>
</reference>
<dbReference type="Proteomes" id="UP001054889">
    <property type="component" value="Unassembled WGS sequence"/>
</dbReference>
<proteinExistence type="predicted"/>
<dbReference type="AlphaFoldDB" id="A0AAV5DY83"/>
<evidence type="ECO:0000313" key="2">
    <source>
        <dbReference type="EMBL" id="GJN15171.1"/>
    </source>
</evidence>
<keyword evidence="3" id="KW-1185">Reference proteome</keyword>
<accession>A0AAV5DY83</accession>
<dbReference type="EMBL" id="BQKI01000071">
    <property type="protein sequence ID" value="GJN15171.1"/>
    <property type="molecule type" value="Genomic_DNA"/>
</dbReference>
<name>A0AAV5DY83_ELECO</name>